<protein>
    <recommendedName>
        <fullName evidence="7">Nbr1 FW domain-containing protein</fullName>
    </recommendedName>
</protein>
<feature type="compositionally biased region" description="Polar residues" evidence="6">
    <location>
        <begin position="349"/>
        <end position="359"/>
    </location>
</feature>
<dbReference type="GO" id="GO:0005776">
    <property type="term" value="C:autophagosome"/>
    <property type="evidence" value="ECO:0007669"/>
    <property type="project" value="UniProtKB-SubCell"/>
</dbReference>
<evidence type="ECO:0000256" key="6">
    <source>
        <dbReference type="SAM" id="MobiDB-lite"/>
    </source>
</evidence>
<proteinExistence type="predicted"/>
<reference evidence="8 9" key="1">
    <citation type="journal article" date="2018" name="New Phytol.">
        <title>Phylogenomics of Endogonaceae and evolution of mycorrhizas within Mucoromycota.</title>
        <authorList>
            <person name="Chang Y."/>
            <person name="Desiro A."/>
            <person name="Na H."/>
            <person name="Sandor L."/>
            <person name="Lipzen A."/>
            <person name="Clum A."/>
            <person name="Barry K."/>
            <person name="Grigoriev I.V."/>
            <person name="Martin F.M."/>
            <person name="Stajich J.E."/>
            <person name="Smith M.E."/>
            <person name="Bonito G."/>
            <person name="Spatafora J.W."/>
        </authorList>
    </citation>
    <scope>NUCLEOTIDE SEQUENCE [LARGE SCALE GENOMIC DNA]</scope>
    <source>
        <strain evidence="8 9">AD002</strain>
    </source>
</reference>
<dbReference type="InterPro" id="IPR032350">
    <property type="entry name" value="Nbr1_FW"/>
</dbReference>
<keyword evidence="3" id="KW-0863">Zinc-finger</keyword>
<dbReference type="EMBL" id="RBNJ01006547">
    <property type="protein sequence ID" value="RUS28497.1"/>
    <property type="molecule type" value="Genomic_DNA"/>
</dbReference>
<dbReference type="GO" id="GO:0031410">
    <property type="term" value="C:cytoplasmic vesicle"/>
    <property type="evidence" value="ECO:0007669"/>
    <property type="project" value="UniProtKB-KW"/>
</dbReference>
<dbReference type="CDD" id="cd14947">
    <property type="entry name" value="NBR1_like"/>
    <property type="match status" value="1"/>
</dbReference>
<evidence type="ECO:0000256" key="3">
    <source>
        <dbReference type="ARBA" id="ARBA00022771"/>
    </source>
</evidence>
<comment type="caution">
    <text evidence="8">The sequence shown here is derived from an EMBL/GenBank/DDBJ whole genome shotgun (WGS) entry which is preliminary data.</text>
</comment>
<accession>A0A433QFB8</accession>
<gene>
    <name evidence="8" type="ORF">BC938DRAFT_481815</name>
</gene>
<feature type="region of interest" description="Disordered" evidence="6">
    <location>
        <begin position="339"/>
        <end position="388"/>
    </location>
</feature>
<dbReference type="FunFam" id="2.60.40.10:FF:000199">
    <property type="entry name" value="next to BRCA1 gene 1 protein-like"/>
    <property type="match status" value="1"/>
</dbReference>
<evidence type="ECO:0000313" key="9">
    <source>
        <dbReference type="Proteomes" id="UP000274822"/>
    </source>
</evidence>
<evidence type="ECO:0000313" key="8">
    <source>
        <dbReference type="EMBL" id="RUS28497.1"/>
    </source>
</evidence>
<keyword evidence="2" id="KW-0479">Metal-binding</keyword>
<feature type="compositionally biased region" description="Polar residues" evidence="6">
    <location>
        <begin position="377"/>
        <end position="387"/>
    </location>
</feature>
<keyword evidence="4" id="KW-0862">Zinc</keyword>
<organism evidence="8 9">
    <name type="scientific">Jimgerdemannia flammicorona</name>
    <dbReference type="NCBI Taxonomy" id="994334"/>
    <lineage>
        <taxon>Eukaryota</taxon>
        <taxon>Fungi</taxon>
        <taxon>Fungi incertae sedis</taxon>
        <taxon>Mucoromycota</taxon>
        <taxon>Mucoromycotina</taxon>
        <taxon>Endogonomycetes</taxon>
        <taxon>Endogonales</taxon>
        <taxon>Endogonaceae</taxon>
        <taxon>Jimgerdemannia</taxon>
    </lineage>
</organism>
<dbReference type="GO" id="GO:0008270">
    <property type="term" value="F:zinc ion binding"/>
    <property type="evidence" value="ECO:0007669"/>
    <property type="project" value="UniProtKB-KW"/>
</dbReference>
<dbReference type="Gene3D" id="2.60.40.10">
    <property type="entry name" value="Immunoglobulins"/>
    <property type="match status" value="1"/>
</dbReference>
<dbReference type="Proteomes" id="UP000274822">
    <property type="component" value="Unassembled WGS sequence"/>
</dbReference>
<feature type="region of interest" description="Disordered" evidence="6">
    <location>
        <begin position="115"/>
        <end position="148"/>
    </location>
</feature>
<dbReference type="SUPFAM" id="SSF46934">
    <property type="entry name" value="UBA-like"/>
    <property type="match status" value="1"/>
</dbReference>
<sequence>MRLGTNYFKYTVDVYETLYAAVHPGVRCDVCEKWIHGVSFARLPQGEVTAPASNLHRTAPAAQLVLVGLRRLQGLLPDQDLKVRRHRGQASSDFLNAAAATSATATATAAAATSATASTASSSVPQTVTLTPIPLSPQPKPAEIEPQPQPSAVLIAESKPEAKAMTESIYPTASEITPENPAPVSRPPSVASSVRNGSILYARFVEDVNIPDGAVMQPQARFLKIWKMLNNGEEEWPQGTQLSFCGGDRMFSEAWINTSDEYSFAVPATQPGKEVFITADLQAPADPGHYVSYWRLVAPDGSRFGHRVWCDIVVEQEDVASSVSSSMIFPTINTASHAHSLGPRAPSVASESAHTNASVESHPIVTEDPFQDPPSYPSSLAYSNSERTPAGSVSIRSLLNESDDESDDAASAYSAATSDQTDFVVVDHTEEQQEEQARSVTPSVRSVALSFREPSRVSRLIVEEEDLEDEDLFGTQSEVRPLMETYTTANVVEDFISNLQVPEVVVPPTANVETVRNVNIAEIVTNTPGPYAVEMQNLKDMGFFDEESNRNLLNIYNGNLESVIAVLLGY</sequence>
<name>A0A433QFB8_9FUNG</name>
<dbReference type="PANTHER" id="PTHR20930:SF0">
    <property type="entry name" value="PROTEIN ILRUN"/>
    <property type="match status" value="1"/>
</dbReference>
<dbReference type="InterPro" id="IPR009060">
    <property type="entry name" value="UBA-like_sf"/>
</dbReference>
<feature type="domain" description="Nbr1 FW" evidence="7">
    <location>
        <begin position="209"/>
        <end position="314"/>
    </location>
</feature>
<evidence type="ECO:0000256" key="1">
    <source>
        <dbReference type="ARBA" id="ARBA00004419"/>
    </source>
</evidence>
<dbReference type="Pfam" id="PF16158">
    <property type="entry name" value="N_BRCA1_IG"/>
    <property type="match status" value="1"/>
</dbReference>
<dbReference type="Gene3D" id="1.10.8.10">
    <property type="entry name" value="DNA helicase RuvA subunit, C-terminal domain"/>
    <property type="match status" value="1"/>
</dbReference>
<dbReference type="AlphaFoldDB" id="A0A433QFB8"/>
<evidence type="ECO:0000256" key="4">
    <source>
        <dbReference type="ARBA" id="ARBA00022833"/>
    </source>
</evidence>
<dbReference type="PANTHER" id="PTHR20930">
    <property type="entry name" value="OVARIAN CARCINOMA ANTIGEN CA125-RELATED"/>
    <property type="match status" value="1"/>
</dbReference>
<evidence type="ECO:0000256" key="5">
    <source>
        <dbReference type="ARBA" id="ARBA00023329"/>
    </source>
</evidence>
<dbReference type="InterPro" id="IPR013783">
    <property type="entry name" value="Ig-like_fold"/>
</dbReference>
<keyword evidence="9" id="KW-1185">Reference proteome</keyword>
<comment type="subcellular location">
    <subcellularLocation>
        <location evidence="1">Cytoplasmic vesicle</location>
        <location evidence="1">Autophagosome</location>
    </subcellularLocation>
</comment>
<evidence type="ECO:0000259" key="7">
    <source>
        <dbReference type="Pfam" id="PF16158"/>
    </source>
</evidence>
<evidence type="ECO:0000256" key="2">
    <source>
        <dbReference type="ARBA" id="ARBA00022723"/>
    </source>
</evidence>
<keyword evidence="5" id="KW-0968">Cytoplasmic vesicle</keyword>